<dbReference type="EMBL" id="CP034412">
    <property type="protein sequence ID" value="QCY47399.1"/>
    <property type="molecule type" value="Genomic_DNA"/>
</dbReference>
<reference evidence="1 2" key="1">
    <citation type="submission" date="2018-12" db="EMBL/GenBank/DDBJ databases">
        <title>Complete Genome Sequence of Glutamicibacter creatinolyticus strain LGCM259,isolated from an abscess of a 12-year-old mare in Italy.</title>
        <authorList>
            <person name="Santos R.G."/>
            <person name="Silva A.L."/>
            <person name="Seyffert N."/>
            <person name="Castro T.L.P."/>
            <person name="Attili A.R."/>
            <person name="Rifici C."/>
            <person name="Mazzullo G."/>
            <person name="Brenig B."/>
            <person name="Venanzi F."/>
            <person name="Azevedo V."/>
        </authorList>
    </citation>
    <scope>NUCLEOTIDE SEQUENCE [LARGE SCALE GENOMIC DNA]</scope>
    <source>
        <strain evidence="1 2">LGCM 259</strain>
    </source>
</reference>
<evidence type="ECO:0000313" key="2">
    <source>
        <dbReference type="Proteomes" id="UP000307000"/>
    </source>
</evidence>
<evidence type="ECO:0000313" key="1">
    <source>
        <dbReference type="EMBL" id="QCY47399.1"/>
    </source>
</evidence>
<protein>
    <submittedName>
        <fullName evidence="1">Drug resistance transporter, EmrB/QacA subfamily</fullName>
    </submittedName>
</protein>
<keyword evidence="2" id="KW-1185">Reference proteome</keyword>
<gene>
    <name evidence="1" type="ORF">GcLGCM259_1675</name>
</gene>
<proteinExistence type="predicted"/>
<organism evidence="1 2">
    <name type="scientific">Glutamicibacter creatinolyticus</name>
    <dbReference type="NCBI Taxonomy" id="162496"/>
    <lineage>
        <taxon>Bacteria</taxon>
        <taxon>Bacillati</taxon>
        <taxon>Actinomycetota</taxon>
        <taxon>Actinomycetes</taxon>
        <taxon>Micrococcales</taxon>
        <taxon>Micrococcaceae</taxon>
        <taxon>Glutamicibacter</taxon>
    </lineage>
</organism>
<name>A0A5B7WTV6_9MICC</name>
<dbReference type="Proteomes" id="UP000307000">
    <property type="component" value="Chromosome"/>
</dbReference>
<accession>A0A5B7WTV6</accession>
<dbReference type="AlphaFoldDB" id="A0A5B7WTV6"/>
<dbReference type="KEGG" id="gcr:GcLGCM259_1675"/>
<sequence>MPSPKPTVLESVGPNGVKMADATQSLTWLKVLLGAMGTACLLTGRVELGLLYLVLGMSAEPLRRLLSTPAALRCQRPPD</sequence>